<dbReference type="Pfam" id="PF17784">
    <property type="entry name" value="Sulfotransfer_4"/>
    <property type="match status" value="1"/>
</dbReference>
<accession>A0A9W9KNN1</accession>
<dbReference type="InterPro" id="IPR027417">
    <property type="entry name" value="P-loop_NTPase"/>
</dbReference>
<dbReference type="SUPFAM" id="SSF52540">
    <property type="entry name" value="P-loop containing nucleoside triphosphate hydrolases"/>
    <property type="match status" value="1"/>
</dbReference>
<dbReference type="OrthoDB" id="408152at2759"/>
<dbReference type="PANTHER" id="PTHR36978">
    <property type="entry name" value="P-LOOP CONTAINING NUCLEOTIDE TRIPHOSPHATE HYDROLASE"/>
    <property type="match status" value="1"/>
</dbReference>
<sequence length="290" mass="32598">MPRQVDQLPAPAEVKKMKVIVASASRTGTLGLYRAMQILGYKAYHMYECCAVNGVAHMRTLEEAIISQHNRLSGLQKYERADFDRWLGDYDCIVEVASFIGKDIIEAYAADPDVKFILTERDPDKWARSVNNTAGHVVNMEKKLPFSVLKYFDPYVSSFLSLNVTIYRALAGSTAPGDKDNERMLRKLYVDYIKMVKETVPTDQICIIRLEDGLDWTKICPFLGVDVPKVEYPDRNEPEKFQAMVQEFLQPKLIAAAMRMSAVVVPVLGVLGWAGMRYGSSAFAFVGGFA</sequence>
<evidence type="ECO:0000313" key="3">
    <source>
        <dbReference type="Proteomes" id="UP001149074"/>
    </source>
</evidence>
<dbReference type="Gene3D" id="3.40.50.300">
    <property type="entry name" value="P-loop containing nucleotide triphosphate hydrolases"/>
    <property type="match status" value="1"/>
</dbReference>
<reference evidence="2" key="1">
    <citation type="submission" date="2022-11" db="EMBL/GenBank/DDBJ databases">
        <authorList>
            <person name="Petersen C."/>
        </authorList>
    </citation>
    <scope>NUCLEOTIDE SEQUENCE</scope>
    <source>
        <strain evidence="2">IBT 30761</strain>
    </source>
</reference>
<dbReference type="GeneID" id="81351696"/>
<dbReference type="Proteomes" id="UP001149074">
    <property type="component" value="Unassembled WGS sequence"/>
</dbReference>
<dbReference type="PANTHER" id="PTHR36978:SF4">
    <property type="entry name" value="P-LOOP CONTAINING NUCLEOSIDE TRIPHOSPHATE HYDROLASE PROTEIN"/>
    <property type="match status" value="1"/>
</dbReference>
<evidence type="ECO:0000256" key="1">
    <source>
        <dbReference type="SAM" id="Phobius"/>
    </source>
</evidence>
<keyword evidence="3" id="KW-1185">Reference proteome</keyword>
<dbReference type="AlphaFoldDB" id="A0A9W9KNN1"/>
<dbReference type="InterPro" id="IPR040632">
    <property type="entry name" value="Sulfotransfer_4"/>
</dbReference>
<dbReference type="RefSeq" id="XP_056479941.1">
    <property type="nucleotide sequence ID" value="XM_056612717.1"/>
</dbReference>
<dbReference type="EMBL" id="JAPQKI010000001">
    <property type="protein sequence ID" value="KAJ5112168.1"/>
    <property type="molecule type" value="Genomic_DNA"/>
</dbReference>
<feature type="transmembrane region" description="Helical" evidence="1">
    <location>
        <begin position="253"/>
        <end position="274"/>
    </location>
</feature>
<name>A0A9W9KNN1_9EURO</name>
<keyword evidence="1" id="KW-1133">Transmembrane helix</keyword>
<protein>
    <submittedName>
        <fullName evidence="2">Uncharacterized protein</fullName>
    </submittedName>
</protein>
<reference evidence="2" key="2">
    <citation type="journal article" date="2023" name="IMA Fungus">
        <title>Comparative genomic study of the Penicillium genus elucidates a diverse pangenome and 15 lateral gene transfer events.</title>
        <authorList>
            <person name="Petersen C."/>
            <person name="Sorensen T."/>
            <person name="Nielsen M.R."/>
            <person name="Sondergaard T.E."/>
            <person name="Sorensen J.L."/>
            <person name="Fitzpatrick D.A."/>
            <person name="Frisvad J.C."/>
            <person name="Nielsen K.L."/>
        </authorList>
    </citation>
    <scope>NUCLEOTIDE SEQUENCE</scope>
    <source>
        <strain evidence="2">IBT 30761</strain>
    </source>
</reference>
<proteinExistence type="predicted"/>
<comment type="caution">
    <text evidence="2">The sequence shown here is derived from an EMBL/GenBank/DDBJ whole genome shotgun (WGS) entry which is preliminary data.</text>
</comment>
<gene>
    <name evidence="2" type="ORF">N7532_000213</name>
</gene>
<evidence type="ECO:0000313" key="2">
    <source>
        <dbReference type="EMBL" id="KAJ5112168.1"/>
    </source>
</evidence>
<keyword evidence="1" id="KW-0472">Membrane</keyword>
<organism evidence="2 3">
    <name type="scientific">Penicillium argentinense</name>
    <dbReference type="NCBI Taxonomy" id="1131581"/>
    <lineage>
        <taxon>Eukaryota</taxon>
        <taxon>Fungi</taxon>
        <taxon>Dikarya</taxon>
        <taxon>Ascomycota</taxon>
        <taxon>Pezizomycotina</taxon>
        <taxon>Eurotiomycetes</taxon>
        <taxon>Eurotiomycetidae</taxon>
        <taxon>Eurotiales</taxon>
        <taxon>Aspergillaceae</taxon>
        <taxon>Penicillium</taxon>
    </lineage>
</organism>
<keyword evidence="1" id="KW-0812">Transmembrane</keyword>